<dbReference type="Gene3D" id="3.40.50.11660">
    <property type="entry name" value="Glycosyl transferase family 10, C-terminal domain"/>
    <property type="match status" value="1"/>
</dbReference>
<dbReference type="EMBL" id="UYRS01004513">
    <property type="protein sequence ID" value="VDK26782.1"/>
    <property type="molecule type" value="Genomic_DNA"/>
</dbReference>
<evidence type="ECO:0000313" key="7">
    <source>
        <dbReference type="EMBL" id="VDK26782.1"/>
    </source>
</evidence>
<accession>A0A0R3VZY3</accession>
<reference evidence="7 8" key="2">
    <citation type="submission" date="2018-11" db="EMBL/GenBank/DDBJ databases">
        <authorList>
            <consortium name="Pathogen Informatics"/>
        </authorList>
    </citation>
    <scope>NUCLEOTIDE SEQUENCE [LARGE SCALE GENOMIC DNA]</scope>
</reference>
<keyword evidence="3 5" id="KW-0328">Glycosyltransferase</keyword>
<dbReference type="AlphaFoldDB" id="A0A0R3VZY3"/>
<evidence type="ECO:0000259" key="6">
    <source>
        <dbReference type="Pfam" id="PF00852"/>
    </source>
</evidence>
<comment type="pathway">
    <text evidence="1">Protein modification; protein glycosylation.</text>
</comment>
<organism evidence="9">
    <name type="scientific">Taenia asiatica</name>
    <name type="common">Asian tapeworm</name>
    <dbReference type="NCBI Taxonomy" id="60517"/>
    <lineage>
        <taxon>Eukaryota</taxon>
        <taxon>Metazoa</taxon>
        <taxon>Spiralia</taxon>
        <taxon>Lophotrochozoa</taxon>
        <taxon>Platyhelminthes</taxon>
        <taxon>Cestoda</taxon>
        <taxon>Eucestoda</taxon>
        <taxon>Cyclophyllidea</taxon>
        <taxon>Taeniidae</taxon>
        <taxon>Taenia</taxon>
    </lineage>
</organism>
<keyword evidence="5" id="KW-0812">Transmembrane</keyword>
<dbReference type="SUPFAM" id="SSF53756">
    <property type="entry name" value="UDP-Glycosyltransferase/glycogen phosphorylase"/>
    <property type="match status" value="1"/>
</dbReference>
<evidence type="ECO:0000256" key="2">
    <source>
        <dbReference type="ARBA" id="ARBA00008919"/>
    </source>
</evidence>
<feature type="domain" description="Fucosyltransferase C-terminal" evidence="6">
    <location>
        <begin position="1"/>
        <end position="77"/>
    </location>
</feature>
<dbReference type="InterPro" id="IPR055270">
    <property type="entry name" value="Glyco_tran_10_C"/>
</dbReference>
<name>A0A0R3VZY3_TAEAS</name>
<dbReference type="InterPro" id="IPR038577">
    <property type="entry name" value="GT10-like_C_sf"/>
</dbReference>
<dbReference type="GO" id="GO:0046920">
    <property type="term" value="F:alpha-(1-&gt;3)-fucosyltransferase activity"/>
    <property type="evidence" value="ECO:0007669"/>
    <property type="project" value="TreeGrafter"/>
</dbReference>
<gene>
    <name evidence="7" type="ORF">TASK_LOCUS2978</name>
</gene>
<dbReference type="PANTHER" id="PTHR11929:SF145">
    <property type="entry name" value="ALPHA-(1,3)-FUCOSYLTRANSFERASE FUT-1"/>
    <property type="match status" value="1"/>
</dbReference>
<dbReference type="InterPro" id="IPR001503">
    <property type="entry name" value="Glyco_trans_10"/>
</dbReference>
<protein>
    <recommendedName>
        <fullName evidence="5">Fucosyltransferase</fullName>
        <ecNumber evidence="5">2.4.1.-</ecNumber>
    </recommendedName>
</protein>
<dbReference type="Proteomes" id="UP000282613">
    <property type="component" value="Unassembled WGS sequence"/>
</dbReference>
<evidence type="ECO:0000256" key="1">
    <source>
        <dbReference type="ARBA" id="ARBA00004922"/>
    </source>
</evidence>
<dbReference type="STRING" id="60517.A0A0R3VZY3"/>
<sequence>MIPIVLGAFKDDYESLLPPHSYINVDNYKSIRQLTDYLLYLDKNDTAYAAYFAWKEHGRFCAPERLDCRLCGFMHQLNAGIVSLPKQNGADFLDSKRLCFDRPLAPLE</sequence>
<evidence type="ECO:0000256" key="4">
    <source>
        <dbReference type="ARBA" id="ARBA00022679"/>
    </source>
</evidence>
<proteinExistence type="inferred from homology"/>
<evidence type="ECO:0000313" key="9">
    <source>
        <dbReference type="WBParaSite" id="TASK_0000297701-mRNA-1"/>
    </source>
</evidence>
<dbReference type="WBParaSite" id="TASK_0000297701-mRNA-1">
    <property type="protein sequence ID" value="TASK_0000297701-mRNA-1"/>
    <property type="gene ID" value="TASK_0000297701"/>
</dbReference>
<keyword evidence="5" id="KW-0472">Membrane</keyword>
<keyword evidence="8" id="KW-1185">Reference proteome</keyword>
<dbReference type="Pfam" id="PF00852">
    <property type="entry name" value="Glyco_transf_10"/>
    <property type="match status" value="1"/>
</dbReference>
<evidence type="ECO:0000313" key="8">
    <source>
        <dbReference type="Proteomes" id="UP000282613"/>
    </source>
</evidence>
<keyword evidence="5" id="KW-0333">Golgi apparatus</keyword>
<evidence type="ECO:0000256" key="5">
    <source>
        <dbReference type="RuleBase" id="RU003832"/>
    </source>
</evidence>
<comment type="subcellular location">
    <subcellularLocation>
        <location evidence="5">Golgi apparatus</location>
        <location evidence="5">Golgi stack membrane</location>
        <topology evidence="5">Single-pass type II membrane protein</topology>
    </subcellularLocation>
</comment>
<dbReference type="EC" id="2.4.1.-" evidence="5"/>
<evidence type="ECO:0000256" key="3">
    <source>
        <dbReference type="ARBA" id="ARBA00022676"/>
    </source>
</evidence>
<dbReference type="PANTHER" id="PTHR11929">
    <property type="entry name" value="ALPHA- 1,3 -FUCOSYLTRANSFERASE"/>
    <property type="match status" value="1"/>
</dbReference>
<keyword evidence="4 5" id="KW-0808">Transferase</keyword>
<comment type="similarity">
    <text evidence="2 5">Belongs to the glycosyltransferase 10 family.</text>
</comment>
<dbReference type="OrthoDB" id="427096at2759"/>
<dbReference type="UniPathway" id="UPA00378"/>
<reference evidence="9" key="1">
    <citation type="submission" date="2017-02" db="UniProtKB">
        <authorList>
            <consortium name="WormBaseParasite"/>
        </authorList>
    </citation>
    <scope>IDENTIFICATION</scope>
</reference>
<dbReference type="GO" id="GO:0032580">
    <property type="term" value="C:Golgi cisterna membrane"/>
    <property type="evidence" value="ECO:0007669"/>
    <property type="project" value="UniProtKB-SubCell"/>
</dbReference>